<feature type="chain" id="PRO_5015948833" evidence="1">
    <location>
        <begin position="22"/>
        <end position="272"/>
    </location>
</feature>
<evidence type="ECO:0000313" key="4">
    <source>
        <dbReference type="Proteomes" id="UP000249066"/>
    </source>
</evidence>
<reference evidence="3 4" key="1">
    <citation type="submission" date="2017-08" db="EMBL/GenBank/DDBJ databases">
        <title>Infants hospitalized years apart are colonized by the same room-sourced microbial strains.</title>
        <authorList>
            <person name="Brooks B."/>
            <person name="Olm M.R."/>
            <person name="Firek B.A."/>
            <person name="Baker R."/>
            <person name="Thomas B.C."/>
            <person name="Morowitz M.J."/>
            <person name="Banfield J.F."/>
        </authorList>
    </citation>
    <scope>NUCLEOTIDE SEQUENCE [LARGE SCALE GENOMIC DNA]</scope>
    <source>
        <strain evidence="3">S2_018_000_R2_101</strain>
    </source>
</reference>
<name>A0A2W5AB02_9SPHN</name>
<dbReference type="CDD" id="cd02440">
    <property type="entry name" value="AdoMet_MTases"/>
    <property type="match status" value="1"/>
</dbReference>
<dbReference type="AlphaFoldDB" id="A0A2W5AB02"/>
<gene>
    <name evidence="3" type="ORF">DI623_09580</name>
</gene>
<dbReference type="PIRSF" id="PIRSF031679">
    <property type="entry name" value="Mtase_Alr7345_prd"/>
    <property type="match status" value="1"/>
</dbReference>
<keyword evidence="1" id="KW-0732">Signal</keyword>
<accession>A0A2W5AB02</accession>
<dbReference type="Gene3D" id="3.40.50.150">
    <property type="entry name" value="Vaccinia Virus protein VP39"/>
    <property type="match status" value="1"/>
</dbReference>
<dbReference type="InterPro" id="IPR016980">
    <property type="entry name" value="S-AdoMet-dep_MeTrfase_Alr7345"/>
</dbReference>
<dbReference type="Proteomes" id="UP000249066">
    <property type="component" value="Unassembled WGS sequence"/>
</dbReference>
<sequence length="272" mass="28922">MKHTIAIVAALAAAGAPATTALIAQGHAGHDMSVHAALAGAIADPGRSEASRARDAYRHPMETLGFFGVKPGDRVVELLPGGGWYTEILAPYLAARGKLYDAMPAGAGQDRFRAKVAATPSWAKVAVVDLPAPAAQVPDGSVDVVLTFRNIHNLTIPGKGEDARVLASAFRMLKPGGTLGVVEHRLPESMDTALEARSGYLKVSTVRRIVEAAGFEYVGASEVNANPKDTHDYPKGVWTLPPTYTEGDKDRARYTAIGESDRMTLKFRKPLK</sequence>
<dbReference type="SUPFAM" id="SSF53335">
    <property type="entry name" value="S-adenosyl-L-methionine-dependent methyltransferases"/>
    <property type="match status" value="1"/>
</dbReference>
<evidence type="ECO:0000256" key="1">
    <source>
        <dbReference type="SAM" id="SignalP"/>
    </source>
</evidence>
<proteinExistence type="predicted"/>
<evidence type="ECO:0000313" key="3">
    <source>
        <dbReference type="EMBL" id="PZO89609.1"/>
    </source>
</evidence>
<protein>
    <submittedName>
        <fullName evidence="3">Methyltransferase</fullName>
    </submittedName>
</protein>
<dbReference type="EMBL" id="QFNN01000052">
    <property type="protein sequence ID" value="PZO89609.1"/>
    <property type="molecule type" value="Genomic_DNA"/>
</dbReference>
<dbReference type="Pfam" id="PF08241">
    <property type="entry name" value="Methyltransf_11"/>
    <property type="match status" value="1"/>
</dbReference>
<feature type="signal peptide" evidence="1">
    <location>
        <begin position="1"/>
        <end position="21"/>
    </location>
</feature>
<feature type="domain" description="Methyltransferase type 11" evidence="2">
    <location>
        <begin position="80"/>
        <end position="179"/>
    </location>
</feature>
<comment type="caution">
    <text evidence="3">The sequence shown here is derived from an EMBL/GenBank/DDBJ whole genome shotgun (WGS) entry which is preliminary data.</text>
</comment>
<dbReference type="GO" id="GO:0032259">
    <property type="term" value="P:methylation"/>
    <property type="evidence" value="ECO:0007669"/>
    <property type="project" value="UniProtKB-KW"/>
</dbReference>
<organism evidence="3 4">
    <name type="scientific">Sphingomonas sanxanigenens</name>
    <dbReference type="NCBI Taxonomy" id="397260"/>
    <lineage>
        <taxon>Bacteria</taxon>
        <taxon>Pseudomonadati</taxon>
        <taxon>Pseudomonadota</taxon>
        <taxon>Alphaproteobacteria</taxon>
        <taxon>Sphingomonadales</taxon>
        <taxon>Sphingomonadaceae</taxon>
        <taxon>Sphingomonas</taxon>
    </lineage>
</organism>
<dbReference type="GO" id="GO:0008757">
    <property type="term" value="F:S-adenosylmethionine-dependent methyltransferase activity"/>
    <property type="evidence" value="ECO:0007669"/>
    <property type="project" value="InterPro"/>
</dbReference>
<dbReference type="InterPro" id="IPR013216">
    <property type="entry name" value="Methyltransf_11"/>
</dbReference>
<keyword evidence="3" id="KW-0489">Methyltransferase</keyword>
<keyword evidence="3" id="KW-0808">Transferase</keyword>
<evidence type="ECO:0000259" key="2">
    <source>
        <dbReference type="Pfam" id="PF08241"/>
    </source>
</evidence>
<dbReference type="InterPro" id="IPR029063">
    <property type="entry name" value="SAM-dependent_MTases_sf"/>
</dbReference>